<reference evidence="8 9" key="1">
    <citation type="submission" date="2013-08" db="EMBL/GenBank/DDBJ databases">
        <title>Genomic analysis of Lysobacter defluvii.</title>
        <authorList>
            <person name="Wang Q."/>
            <person name="Wang G."/>
        </authorList>
    </citation>
    <scope>NUCLEOTIDE SEQUENCE [LARGE SCALE GENOMIC DNA]</scope>
    <source>
        <strain evidence="8 9">IMMIB APB-9</strain>
    </source>
</reference>
<evidence type="ECO:0000256" key="4">
    <source>
        <dbReference type="RuleBase" id="RU003357"/>
    </source>
</evidence>
<dbReference type="InterPro" id="IPR012910">
    <property type="entry name" value="Plug_dom"/>
</dbReference>
<sequence>MSNRNSKFRRVPLTAAVIACLYTGAAFAQDTTAAPAEEDQQTEADAVQLDKITVTGSLLRRTEYETTSPIQVITADTNISMGQVNAAEFLQKSSVAAGSTQINHQFGGFVVEGGTGVQTLSLRGMGANRTLVLLDGQRPGPAGTRGQVGAFDLNVLPTSIIQRAEIVKDGSSSIYGSDAVAGVVNIITRKNVDRPELTFNMRAPLDGGGEVYSVSGANGWDFDNGSVVLAGEWYVHEALKLGDRDFLRCGQDMAWDENGNRLDREDRSIIGGTSLGGCSTGNLYANTVIDAGYGTRYIPSPDGSTVGMIPGYRPRYSGRYDVDGAAWYEDQLNFPFSDQENIIDRQEIMSVYAATDFGFDAFNWKTQWLVNRRETENRGFRQFFPLIGGATAVIPAYQYANSPEFSAPVESGIAQPVMPFRSDTDVTVDYFYGATKLDGLFNSTDTWAWEVNANYSRSEGEYSNLGIVASRTGDWQYSDTAPTLDYFDPGFLSGERMDELVAALGEWHTGETVYDQAVLNAFATGELFQMPAGAVGAAIGVEYRRYSIDDQPSALSTGGDLWGSSSAQQTKGDDSVREIVGEIEVPLLSGVTGFESLTVNGSARVFEYDSIDGSDNVWKLGMNWQINPTLRVRATKGTSFRAPGLYELYLGDQTGFQSQLAVDPCILWGESNNDFLRANCAAIGIPDDYSAAGSSSATVVSGGGAGVLEPETSTAFTAGIVFTPSFAPVSVAVDYFDYEIREQIANLTAGAIISGCYGSAVFPNNFCDLFDRNPGDHPTDPFKIEQIRSQYINVNRQKVRGYDLTVNYDEDFSFGRLSVEGQVTYTIEDIEELFDTAEASGYSSADLVGRIGRPELVGALTTSLERNDLTYMWGVDYVGGTENLDLDPTYTYFGYQNAYRDIWAESRIYHSASVRYDQGDWSLLVGVRNLFDKSPAEVSDGVATRYGNIPAFATQYDLYGRTAFARVTFKF</sequence>
<dbReference type="InterPro" id="IPR037066">
    <property type="entry name" value="Plug_dom_sf"/>
</dbReference>
<feature type="domain" description="TonB-dependent receptor-like beta-barrel" evidence="6">
    <location>
        <begin position="421"/>
        <end position="930"/>
    </location>
</feature>
<evidence type="ECO:0000313" key="8">
    <source>
        <dbReference type="EMBL" id="KGO99701.1"/>
    </source>
</evidence>
<feature type="chain" id="PRO_5001973481" evidence="5">
    <location>
        <begin position="29"/>
        <end position="971"/>
    </location>
</feature>
<dbReference type="Pfam" id="PF07715">
    <property type="entry name" value="Plug"/>
    <property type="match status" value="1"/>
</dbReference>
<feature type="domain" description="TonB-dependent receptor plug" evidence="7">
    <location>
        <begin position="64"/>
        <end position="183"/>
    </location>
</feature>
<comment type="subcellular location">
    <subcellularLocation>
        <location evidence="1 4">Cell outer membrane</location>
    </subcellularLocation>
</comment>
<evidence type="ECO:0000313" key="9">
    <source>
        <dbReference type="Proteomes" id="UP000030003"/>
    </source>
</evidence>
<dbReference type="InterPro" id="IPR036942">
    <property type="entry name" value="Beta-barrel_TonB_sf"/>
</dbReference>
<protein>
    <submittedName>
        <fullName evidence="8">TonB-dependent receptor</fullName>
    </submittedName>
</protein>
<dbReference type="EMBL" id="AVBH01000006">
    <property type="protein sequence ID" value="KGO99701.1"/>
    <property type="molecule type" value="Genomic_DNA"/>
</dbReference>
<dbReference type="RefSeq" id="WP_027069467.1">
    <property type="nucleotide sequence ID" value="NZ_AUHT01000006.1"/>
</dbReference>
<dbReference type="Proteomes" id="UP000030003">
    <property type="component" value="Unassembled WGS sequence"/>
</dbReference>
<dbReference type="eggNOG" id="COG1629">
    <property type="taxonomic scope" value="Bacteria"/>
</dbReference>
<organism evidence="8 9">
    <name type="scientific">Lysobacter defluvii IMMIB APB-9 = DSM 18482</name>
    <dbReference type="NCBI Taxonomy" id="1385515"/>
    <lineage>
        <taxon>Bacteria</taxon>
        <taxon>Pseudomonadati</taxon>
        <taxon>Pseudomonadota</taxon>
        <taxon>Gammaproteobacteria</taxon>
        <taxon>Lysobacterales</taxon>
        <taxon>Lysobacteraceae</taxon>
        <taxon>Novilysobacter</taxon>
    </lineage>
</organism>
<dbReference type="STRING" id="1385515.GCA_000423325_01021"/>
<dbReference type="AlphaFoldDB" id="A0A0A0MC49"/>
<name>A0A0A0MC49_9GAMM</name>
<dbReference type="Gene3D" id="2.40.170.20">
    <property type="entry name" value="TonB-dependent receptor, beta-barrel domain"/>
    <property type="match status" value="1"/>
</dbReference>
<dbReference type="Gene3D" id="2.170.130.10">
    <property type="entry name" value="TonB-dependent receptor, plug domain"/>
    <property type="match status" value="1"/>
</dbReference>
<keyword evidence="5" id="KW-0732">Signal</keyword>
<comment type="similarity">
    <text evidence="4">Belongs to the TonB-dependent receptor family.</text>
</comment>
<gene>
    <name evidence="8" type="ORF">N791_02355</name>
</gene>
<dbReference type="eggNOG" id="COG4771">
    <property type="taxonomic scope" value="Bacteria"/>
</dbReference>
<comment type="caution">
    <text evidence="8">The sequence shown here is derived from an EMBL/GenBank/DDBJ whole genome shotgun (WGS) entry which is preliminary data.</text>
</comment>
<accession>A0A0A0MC49</accession>
<keyword evidence="8" id="KW-0675">Receptor</keyword>
<keyword evidence="9" id="KW-1185">Reference proteome</keyword>
<dbReference type="PANTHER" id="PTHR47234">
    <property type="match status" value="1"/>
</dbReference>
<evidence type="ECO:0000259" key="6">
    <source>
        <dbReference type="Pfam" id="PF00593"/>
    </source>
</evidence>
<dbReference type="Pfam" id="PF00593">
    <property type="entry name" value="TonB_dep_Rec_b-barrel"/>
    <property type="match status" value="1"/>
</dbReference>
<evidence type="ECO:0000256" key="2">
    <source>
        <dbReference type="ARBA" id="ARBA00023136"/>
    </source>
</evidence>
<feature type="signal peptide" evidence="5">
    <location>
        <begin position="1"/>
        <end position="28"/>
    </location>
</feature>
<evidence type="ECO:0000256" key="1">
    <source>
        <dbReference type="ARBA" id="ARBA00004442"/>
    </source>
</evidence>
<dbReference type="InterPro" id="IPR000531">
    <property type="entry name" value="Beta-barrel_TonB"/>
</dbReference>
<keyword evidence="4" id="KW-0798">TonB box</keyword>
<dbReference type="OrthoDB" id="6276154at2"/>
<evidence type="ECO:0000256" key="5">
    <source>
        <dbReference type="SAM" id="SignalP"/>
    </source>
</evidence>
<evidence type="ECO:0000256" key="3">
    <source>
        <dbReference type="ARBA" id="ARBA00023237"/>
    </source>
</evidence>
<dbReference type="GO" id="GO:0009279">
    <property type="term" value="C:cell outer membrane"/>
    <property type="evidence" value="ECO:0007669"/>
    <property type="project" value="UniProtKB-SubCell"/>
</dbReference>
<proteinExistence type="inferred from homology"/>
<dbReference type="PANTHER" id="PTHR47234:SF2">
    <property type="entry name" value="TONB-DEPENDENT RECEPTOR"/>
    <property type="match status" value="1"/>
</dbReference>
<dbReference type="SUPFAM" id="SSF56935">
    <property type="entry name" value="Porins"/>
    <property type="match status" value="1"/>
</dbReference>
<evidence type="ECO:0000259" key="7">
    <source>
        <dbReference type="Pfam" id="PF07715"/>
    </source>
</evidence>
<keyword evidence="3" id="KW-0998">Cell outer membrane</keyword>
<keyword evidence="2 4" id="KW-0472">Membrane</keyword>